<dbReference type="InterPro" id="IPR036890">
    <property type="entry name" value="HATPase_C_sf"/>
</dbReference>
<dbReference type="STRING" id="633147.Olsu_1260"/>
<dbReference type="PATRIC" id="fig|633147.7.peg.271"/>
<organism evidence="3 4">
    <name type="scientific">Olsenella uli (strain ATCC 49627 / DSM 7084 / CCUG 31166 / CIP 109912 / JCM 12494 / LMG 11480 / NCIMB 702895 / VPI D76D-27C)</name>
    <name type="common">Lactobacillus uli</name>
    <dbReference type="NCBI Taxonomy" id="633147"/>
    <lineage>
        <taxon>Bacteria</taxon>
        <taxon>Bacillati</taxon>
        <taxon>Actinomycetota</taxon>
        <taxon>Coriobacteriia</taxon>
        <taxon>Coriobacteriales</taxon>
        <taxon>Atopobiaceae</taxon>
        <taxon>Olsenella</taxon>
    </lineage>
</organism>
<keyword evidence="4" id="KW-1185">Reference proteome</keyword>
<proteinExistence type="predicted"/>
<dbReference type="AlphaFoldDB" id="E1QW63"/>
<dbReference type="Proteomes" id="UP000000333">
    <property type="component" value="Chromosome"/>
</dbReference>
<dbReference type="InterPro" id="IPR003594">
    <property type="entry name" value="HATPase_dom"/>
</dbReference>
<dbReference type="Pfam" id="PF01740">
    <property type="entry name" value="STAS"/>
    <property type="match status" value="1"/>
</dbReference>
<sequence length="264" mass="28458">MQNMPDIALVPIDSDLDVTTVRAVRRTVDRLIDGGCRRVILNMLGASYVDSAGMALIFRSIRRMRAMGGLVSITNASERVLRSLRIARVVDFAPVSGRGPRPVVSELDPKVQPLWRVAVRIDPTDLAETRTRVGGLLRRLPFTDDQMFDMTLAVGEAMGNAVDHTDGSCAQVTVSAFPDRAVIDVTDCGCGYAAPPRMPTSVTGQGPLAGQGPFPEQDSFAERGRGVRMMRLLADSVTITPKPSGVGTLVRLVKLVEEADVARS</sequence>
<dbReference type="PROSITE" id="PS50801">
    <property type="entry name" value="STAS"/>
    <property type="match status" value="1"/>
</dbReference>
<dbReference type="Gene3D" id="3.30.565.10">
    <property type="entry name" value="Histidine kinase-like ATPase, C-terminal domain"/>
    <property type="match status" value="1"/>
</dbReference>
<protein>
    <submittedName>
        <fullName evidence="3">Anti-sigma-factor antagonist</fullName>
    </submittedName>
</protein>
<dbReference type="Gene3D" id="3.30.750.24">
    <property type="entry name" value="STAS domain"/>
    <property type="match status" value="1"/>
</dbReference>
<dbReference type="GeneID" id="78512671"/>
<dbReference type="InterPro" id="IPR036513">
    <property type="entry name" value="STAS_dom_sf"/>
</dbReference>
<dbReference type="InterPro" id="IPR002645">
    <property type="entry name" value="STAS_dom"/>
</dbReference>
<dbReference type="OrthoDB" id="3185978at2"/>
<keyword evidence="1" id="KW-0723">Serine/threonine-protein kinase</keyword>
<dbReference type="PANTHER" id="PTHR35526">
    <property type="entry name" value="ANTI-SIGMA-F FACTOR RSBW-RELATED"/>
    <property type="match status" value="1"/>
</dbReference>
<accession>E1QW63</accession>
<dbReference type="HOGENOM" id="CLU_1072185_0_0_11"/>
<evidence type="ECO:0000256" key="1">
    <source>
        <dbReference type="ARBA" id="ARBA00022527"/>
    </source>
</evidence>
<feature type="domain" description="STAS" evidence="2">
    <location>
        <begin position="1"/>
        <end position="114"/>
    </location>
</feature>
<dbReference type="SUPFAM" id="SSF52091">
    <property type="entry name" value="SpoIIaa-like"/>
    <property type="match status" value="1"/>
</dbReference>
<dbReference type="eggNOG" id="COG2172">
    <property type="taxonomic scope" value="Bacteria"/>
</dbReference>
<evidence type="ECO:0000313" key="3">
    <source>
        <dbReference type="EMBL" id="ADK68366.1"/>
    </source>
</evidence>
<keyword evidence="1" id="KW-0808">Transferase</keyword>
<evidence type="ECO:0000259" key="2">
    <source>
        <dbReference type="PROSITE" id="PS50801"/>
    </source>
</evidence>
<dbReference type="RefSeq" id="WP_013252118.1">
    <property type="nucleotide sequence ID" value="NC_014363.1"/>
</dbReference>
<dbReference type="GO" id="GO:0004674">
    <property type="term" value="F:protein serine/threonine kinase activity"/>
    <property type="evidence" value="ECO:0007669"/>
    <property type="project" value="UniProtKB-KW"/>
</dbReference>
<reference evidence="3 4" key="1">
    <citation type="journal article" date="2010" name="Stand. Genomic Sci.">
        <title>Complete genome sequence of Olsenella uli type strain (VPI D76D-27C).</title>
        <authorList>
            <person name="Goker M."/>
            <person name="Held B."/>
            <person name="Lucas S."/>
            <person name="Nolan M."/>
            <person name="Yasawong M."/>
            <person name="Glavina Del Rio T."/>
            <person name="Tice H."/>
            <person name="Cheng J.F."/>
            <person name="Bruce D."/>
            <person name="Detter J.C."/>
            <person name="Tapia R."/>
            <person name="Han C."/>
            <person name="Goodwin L."/>
            <person name="Pitluck S."/>
            <person name="Liolios K."/>
            <person name="Ivanova N."/>
            <person name="Mavromatis K."/>
            <person name="Mikhailova N."/>
            <person name="Pati A."/>
            <person name="Chen A."/>
            <person name="Palaniappan K."/>
            <person name="Land M."/>
            <person name="Hauser L."/>
            <person name="Chang Y.J."/>
            <person name="Jeffries C.D."/>
            <person name="Rohde M."/>
            <person name="Sikorski J."/>
            <person name="Pukall R."/>
            <person name="Woyke T."/>
            <person name="Bristow J."/>
            <person name="Eisen J.A."/>
            <person name="Markowitz V."/>
            <person name="Hugenholtz P."/>
            <person name="Kyrpides N.C."/>
            <person name="Klenk H.P."/>
            <person name="Lapidus A."/>
        </authorList>
    </citation>
    <scope>NUCLEOTIDE SEQUENCE [LARGE SCALE GENOMIC DNA]</scope>
    <source>
        <strain evidence="4">ATCC 49627 / DSM 7084 / CIP 109912 / JCM 12494 / NCIMB 702895 / VPI D76D-27C</strain>
    </source>
</reference>
<dbReference type="InterPro" id="IPR050267">
    <property type="entry name" value="Anti-sigma-factor_SerPK"/>
</dbReference>
<dbReference type="CDD" id="cd07043">
    <property type="entry name" value="STAS_anti-anti-sigma_factors"/>
    <property type="match status" value="1"/>
</dbReference>
<name>E1QW63_OLSUV</name>
<dbReference type="eggNOG" id="COG1366">
    <property type="taxonomic scope" value="Bacteria"/>
</dbReference>
<dbReference type="PANTHER" id="PTHR35526:SF3">
    <property type="entry name" value="ANTI-SIGMA-F FACTOR RSBW"/>
    <property type="match status" value="1"/>
</dbReference>
<dbReference type="EMBL" id="CP002106">
    <property type="protein sequence ID" value="ADK68366.1"/>
    <property type="molecule type" value="Genomic_DNA"/>
</dbReference>
<gene>
    <name evidence="3" type="ordered locus">Olsu_1260</name>
</gene>
<dbReference type="CDD" id="cd16936">
    <property type="entry name" value="HATPase_RsbW-like"/>
    <property type="match status" value="1"/>
</dbReference>
<keyword evidence="1" id="KW-0418">Kinase</keyword>
<dbReference type="SUPFAM" id="SSF55874">
    <property type="entry name" value="ATPase domain of HSP90 chaperone/DNA topoisomerase II/histidine kinase"/>
    <property type="match status" value="1"/>
</dbReference>
<evidence type="ECO:0000313" key="4">
    <source>
        <dbReference type="Proteomes" id="UP000000333"/>
    </source>
</evidence>
<dbReference type="Pfam" id="PF13581">
    <property type="entry name" value="HATPase_c_2"/>
    <property type="match status" value="1"/>
</dbReference>
<dbReference type="KEGG" id="ols:Olsu_1260"/>